<gene>
    <name evidence="2" type="ORF">MAU_0100</name>
</gene>
<feature type="coiled-coil region" evidence="1">
    <location>
        <begin position="78"/>
        <end position="125"/>
    </location>
</feature>
<dbReference type="AlphaFoldDB" id="N9VC91"/>
<keyword evidence="1" id="KW-0175">Coiled coil</keyword>
<dbReference type="InterPro" id="IPR027593">
    <property type="entry name" value="Aro_clust"/>
</dbReference>
<dbReference type="PATRIC" id="fig|1188233.3.peg.10"/>
<evidence type="ECO:0008006" key="4">
    <source>
        <dbReference type="Google" id="ProtNLM"/>
    </source>
</evidence>
<organism evidence="2 3">
    <name type="scientific">Metamycoplasma auris 15026</name>
    <dbReference type="NCBI Taxonomy" id="1188233"/>
    <lineage>
        <taxon>Bacteria</taxon>
        <taxon>Bacillati</taxon>
        <taxon>Mycoplasmatota</taxon>
        <taxon>Mycoplasmoidales</taxon>
        <taxon>Metamycoplasmataceae</taxon>
        <taxon>Metamycoplasma</taxon>
    </lineage>
</organism>
<dbReference type="STRING" id="1188233.MAU_0100"/>
<dbReference type="NCBIfam" id="TIGR04313">
    <property type="entry name" value="aro_clust_Mycop"/>
    <property type="match status" value="1"/>
</dbReference>
<comment type="caution">
    <text evidence="2">The sequence shown here is derived from an EMBL/GenBank/DDBJ whole genome shotgun (WGS) entry which is preliminary data.</text>
</comment>
<sequence>MKNKNKLIIASSLLSLLPSYFLVSCITTKLPLEVNKLIEDKFNIALSSQDLEEVKTKNFIDSLIKKTFKTNEEKRVIFEKSQENKEAISKEFKDLSKKFLEAKNKDSKNKDKEQIETKKAKKELEDFYAKNWLYIIQNLKETVWTYETWWTLPTKEGKNGQKYATHSKEFLDKIKQLNEEYEPKEKVFQNNHFIHFQEGDESKESSRYVFYLSKSDFLMRILVSKNKDNTELSFDKFIYFPPRNEQAGARKKDVSIKILSDAIHQGVIHGDKAGYDSFEKVLVHNNGFPALGILIDKEVWNAYNKEKKME</sequence>
<evidence type="ECO:0000256" key="1">
    <source>
        <dbReference type="SAM" id="Coils"/>
    </source>
</evidence>
<accession>N9VC91</accession>
<dbReference type="OrthoDB" id="401212at2"/>
<dbReference type="Proteomes" id="UP000013131">
    <property type="component" value="Unassembled WGS sequence"/>
</dbReference>
<dbReference type="PROSITE" id="PS51257">
    <property type="entry name" value="PROKAR_LIPOPROTEIN"/>
    <property type="match status" value="1"/>
</dbReference>
<dbReference type="eggNOG" id="ENOG5033VQJ">
    <property type="taxonomic scope" value="Bacteria"/>
</dbReference>
<proteinExistence type="predicted"/>
<keyword evidence="3" id="KW-1185">Reference proteome</keyword>
<evidence type="ECO:0000313" key="2">
    <source>
        <dbReference type="EMBL" id="ENY69298.1"/>
    </source>
</evidence>
<dbReference type="RefSeq" id="WP_004422993.1">
    <property type="nucleotide sequence ID" value="NZ_AORI01000001.1"/>
</dbReference>
<name>N9VC91_9BACT</name>
<dbReference type="EMBL" id="AORI01000001">
    <property type="protein sequence ID" value="ENY69298.1"/>
    <property type="molecule type" value="Genomic_DNA"/>
</dbReference>
<reference evidence="2 3" key="1">
    <citation type="journal article" date="2013" name="Genome Announc.">
        <title>Draft Genome Sequences of Mycoplasma auris and Mycoplasma yeatsii, Two Species of the Ear Canal of Caprinae.</title>
        <authorList>
            <person name="Dordet-Frisoni E."/>
            <person name="Baranowski E."/>
            <person name="Barre A."/>
            <person name="Blanchard A."/>
            <person name="Breton M."/>
            <person name="Couture C."/>
            <person name="Dupuy V."/>
            <person name="Gaurivaud P."/>
            <person name="Jacob D."/>
            <person name="Lemaitre C."/>
            <person name="Manso-Silvan L."/>
            <person name="Nikolski M."/>
            <person name="Nouvel L.X."/>
            <person name="Poumarat F."/>
            <person name="Sirand-Pugnet P."/>
            <person name="Thebault P."/>
            <person name="Theil S."/>
            <person name="Thiaucourt F."/>
            <person name="Citti C."/>
            <person name="Tardy F."/>
        </authorList>
    </citation>
    <scope>NUCLEOTIDE SEQUENCE [LARGE SCALE GENOMIC DNA]</scope>
    <source>
        <strain evidence="2 3">15026</strain>
    </source>
</reference>
<protein>
    <recommendedName>
        <fullName evidence="4">Lipoprotein</fullName>
    </recommendedName>
</protein>
<evidence type="ECO:0000313" key="3">
    <source>
        <dbReference type="Proteomes" id="UP000013131"/>
    </source>
</evidence>